<dbReference type="GO" id="GO:0051075">
    <property type="term" value="F:S-adenosylmethionine:tRNA ribosyltransferase-isomerase activity"/>
    <property type="evidence" value="ECO:0007669"/>
    <property type="project" value="UniProtKB-EC"/>
</dbReference>
<protein>
    <recommendedName>
        <fullName evidence="11 13">S-adenosylmethionine:tRNA ribosyltransferase-isomerase</fullName>
        <ecNumber evidence="10 13">2.4.99.17</ecNumber>
    </recommendedName>
    <alternativeName>
        <fullName evidence="12 13">Queuosine biosynthesis protein QueA</fullName>
    </alternativeName>
</protein>
<evidence type="ECO:0000256" key="4">
    <source>
        <dbReference type="ARBA" id="ARBA00022490"/>
    </source>
</evidence>
<dbReference type="Proteomes" id="UP000009222">
    <property type="component" value="Chromosome"/>
</dbReference>
<dbReference type="InterPro" id="IPR042119">
    <property type="entry name" value="QueA_dom2"/>
</dbReference>
<dbReference type="NCBIfam" id="TIGR00113">
    <property type="entry name" value="queA"/>
    <property type="match status" value="1"/>
</dbReference>
<dbReference type="HOGENOM" id="CLU_039110_1_0_12"/>
<gene>
    <name evidence="13 14" type="primary">queA</name>
    <name evidence="14" type="ordered locus">TREAZ_0479</name>
</gene>
<evidence type="ECO:0000256" key="13">
    <source>
        <dbReference type="HAMAP-Rule" id="MF_00113"/>
    </source>
</evidence>
<dbReference type="SUPFAM" id="SSF111337">
    <property type="entry name" value="QueA-like"/>
    <property type="match status" value="1"/>
</dbReference>
<evidence type="ECO:0000256" key="6">
    <source>
        <dbReference type="ARBA" id="ARBA00022691"/>
    </source>
</evidence>
<dbReference type="eggNOG" id="COG0809">
    <property type="taxonomic scope" value="Bacteria"/>
</dbReference>
<dbReference type="Gene3D" id="2.40.10.240">
    <property type="entry name" value="QueA-like"/>
    <property type="match status" value="1"/>
</dbReference>
<evidence type="ECO:0000256" key="3">
    <source>
        <dbReference type="ARBA" id="ARBA00011245"/>
    </source>
</evidence>
<dbReference type="FunCoup" id="F5YC93">
    <property type="interactions" value="307"/>
</dbReference>
<keyword evidence="4 13" id="KW-0963">Cytoplasm</keyword>
<keyword evidence="5 13" id="KW-0808">Transferase</keyword>
<sequence length="349" mass="39470">MKTSDFFFDLPENLIAQYPPEKRGMSRLVVLDRKSGLREHRMTAELPQILSAWDKRPLLVFNNSKVRKARLLGTSAETGAKAEFLLLNKIDEYTWKAMAQRAKRRHPGSRYVFGDFAKGEILAEDEEFRILRFDRPIDDSWLDIHGHIPLPPYIKRDDTKTDSDRYQTVYAQNTGSAAAPTAGLHFTREILADLEKHGMDTAFVTLHVGLGTFLPVRASNIEDHTMHEESFSIDEETAAKIEKAKSEKRPVLAVGTTSVRTLESAWICDAGSPSGGYLKRGDGATSIFIYPGYQFKVIDAMFTNFHTPGSTLLMLVSAFAGRELILETYREAVEKEYRFFSYGDAMLIK</sequence>
<evidence type="ECO:0000256" key="11">
    <source>
        <dbReference type="ARBA" id="ARBA00069325"/>
    </source>
</evidence>
<evidence type="ECO:0000256" key="7">
    <source>
        <dbReference type="ARBA" id="ARBA00022785"/>
    </source>
</evidence>
<organism evidence="14 15">
    <name type="scientific">Leadbettera azotonutricia (strain ATCC BAA-888 / DSM 13862 / ZAS-9)</name>
    <name type="common">Treponema azotonutricium</name>
    <dbReference type="NCBI Taxonomy" id="545695"/>
    <lineage>
        <taxon>Bacteria</taxon>
        <taxon>Pseudomonadati</taxon>
        <taxon>Spirochaetota</taxon>
        <taxon>Spirochaetia</taxon>
        <taxon>Spirochaetales</taxon>
        <taxon>Breznakiellaceae</taxon>
        <taxon>Leadbettera</taxon>
    </lineage>
</organism>
<reference evidence="15" key="1">
    <citation type="submission" date="2009-12" db="EMBL/GenBank/DDBJ databases">
        <title>Complete sequence of Treponema azotonutricium strain ZAS-9.</title>
        <authorList>
            <person name="Tetu S.G."/>
            <person name="Matson E."/>
            <person name="Ren Q."/>
            <person name="Seshadri R."/>
            <person name="Elbourne L."/>
            <person name="Hassan K.A."/>
            <person name="Durkin A."/>
            <person name="Radune D."/>
            <person name="Mohamoud Y."/>
            <person name="Shay R."/>
            <person name="Jin S."/>
            <person name="Zhang X."/>
            <person name="Lucey K."/>
            <person name="Ballor N.R."/>
            <person name="Ottesen E."/>
            <person name="Rosenthal R."/>
            <person name="Allen A."/>
            <person name="Leadbetter J.R."/>
            <person name="Paulsen I.T."/>
        </authorList>
    </citation>
    <scope>NUCLEOTIDE SEQUENCE [LARGE SCALE GENOMIC DNA]</scope>
    <source>
        <strain evidence="15">ATCC BAA-888 / DSM 13862 / ZAS-9</strain>
    </source>
</reference>
<proteinExistence type="inferred from homology"/>
<comment type="function">
    <text evidence="13">Transfers and isomerizes the ribose moiety from AdoMet to the 7-aminomethyl group of 7-deazaguanine (preQ1-tRNA) to give epoxyqueuosine (oQ-tRNA).</text>
</comment>
<dbReference type="GO" id="GO:0008616">
    <property type="term" value="P:tRNA queuosine(34) biosynthetic process"/>
    <property type="evidence" value="ECO:0007669"/>
    <property type="project" value="UniProtKB-UniRule"/>
</dbReference>
<evidence type="ECO:0000313" key="14">
    <source>
        <dbReference type="EMBL" id="AEF82985.1"/>
    </source>
</evidence>
<dbReference type="KEGG" id="taz:TREAZ_0479"/>
<evidence type="ECO:0000256" key="2">
    <source>
        <dbReference type="ARBA" id="ARBA00004691"/>
    </source>
</evidence>
<evidence type="ECO:0000256" key="9">
    <source>
        <dbReference type="ARBA" id="ARBA00061210"/>
    </source>
</evidence>
<name>F5YC93_LEAAZ</name>
<accession>F5YC93</accession>
<dbReference type="OrthoDB" id="9805933at2"/>
<evidence type="ECO:0000256" key="8">
    <source>
        <dbReference type="ARBA" id="ARBA00052751"/>
    </source>
</evidence>
<comment type="catalytic activity">
    <reaction evidence="8 13">
        <text>7-aminomethyl-7-carbaguanosine(34) in tRNA + S-adenosyl-L-methionine = epoxyqueuosine(34) in tRNA + adenine + L-methionine + 2 H(+)</text>
        <dbReference type="Rhea" id="RHEA:32155"/>
        <dbReference type="Rhea" id="RHEA-COMP:10342"/>
        <dbReference type="Rhea" id="RHEA-COMP:18582"/>
        <dbReference type="ChEBI" id="CHEBI:15378"/>
        <dbReference type="ChEBI" id="CHEBI:16708"/>
        <dbReference type="ChEBI" id="CHEBI:57844"/>
        <dbReference type="ChEBI" id="CHEBI:59789"/>
        <dbReference type="ChEBI" id="CHEBI:82833"/>
        <dbReference type="ChEBI" id="CHEBI:194443"/>
        <dbReference type="EC" id="2.4.99.17"/>
    </reaction>
</comment>
<comment type="similarity">
    <text evidence="9 13">Belongs to the QueA family.</text>
</comment>
<dbReference type="Gene3D" id="3.40.1780.10">
    <property type="entry name" value="QueA-like"/>
    <property type="match status" value="1"/>
</dbReference>
<dbReference type="EMBL" id="CP001841">
    <property type="protein sequence ID" value="AEF82985.1"/>
    <property type="molecule type" value="Genomic_DNA"/>
</dbReference>
<evidence type="ECO:0000256" key="5">
    <source>
        <dbReference type="ARBA" id="ARBA00022679"/>
    </source>
</evidence>
<evidence type="ECO:0000256" key="10">
    <source>
        <dbReference type="ARBA" id="ARBA00066503"/>
    </source>
</evidence>
<dbReference type="InterPro" id="IPR042118">
    <property type="entry name" value="QueA_dom1"/>
</dbReference>
<dbReference type="PANTHER" id="PTHR30307">
    <property type="entry name" value="S-ADENOSYLMETHIONINE:TRNA RIBOSYLTRANSFERASE-ISOMERASE"/>
    <property type="match status" value="1"/>
</dbReference>
<evidence type="ECO:0000313" key="15">
    <source>
        <dbReference type="Proteomes" id="UP000009222"/>
    </source>
</evidence>
<keyword evidence="14" id="KW-0413">Isomerase</keyword>
<dbReference type="FunFam" id="3.40.1780.10:FF:000001">
    <property type="entry name" value="S-adenosylmethionine:tRNA ribosyltransferase-isomerase"/>
    <property type="match status" value="1"/>
</dbReference>
<dbReference type="EC" id="2.4.99.17" evidence="10 13"/>
<dbReference type="GO" id="GO:0005737">
    <property type="term" value="C:cytoplasm"/>
    <property type="evidence" value="ECO:0007669"/>
    <property type="project" value="UniProtKB-SubCell"/>
</dbReference>
<dbReference type="InParanoid" id="F5YC93"/>
<dbReference type="NCBIfam" id="NF001140">
    <property type="entry name" value="PRK00147.1"/>
    <property type="match status" value="1"/>
</dbReference>
<evidence type="ECO:0000256" key="12">
    <source>
        <dbReference type="ARBA" id="ARBA00076160"/>
    </source>
</evidence>
<dbReference type="Pfam" id="PF02547">
    <property type="entry name" value="Queuosine_synth"/>
    <property type="match status" value="1"/>
</dbReference>
<dbReference type="STRING" id="545695.TREAZ_0479"/>
<keyword evidence="6 13" id="KW-0949">S-adenosyl-L-methionine</keyword>
<keyword evidence="15" id="KW-1185">Reference proteome</keyword>
<comment type="subunit">
    <text evidence="3 13">Monomer.</text>
</comment>
<dbReference type="RefSeq" id="WP_015711471.1">
    <property type="nucleotide sequence ID" value="NC_015577.1"/>
</dbReference>
<reference evidence="14 15" key="2">
    <citation type="journal article" date="2011" name="ISME J.">
        <title>RNA-seq reveals cooperative metabolic interactions between two termite-gut spirochete species in co-culture.</title>
        <authorList>
            <person name="Rosenthal A.Z."/>
            <person name="Matson E.G."/>
            <person name="Eldar A."/>
            <person name="Leadbetter J.R."/>
        </authorList>
    </citation>
    <scope>NUCLEOTIDE SEQUENCE [LARGE SCALE GENOMIC DNA]</scope>
    <source>
        <strain evidence="15">ATCC BAA-888 / DSM 13862 / ZAS-9</strain>
    </source>
</reference>
<comment type="subcellular location">
    <subcellularLocation>
        <location evidence="1 13">Cytoplasm</location>
    </subcellularLocation>
</comment>
<dbReference type="AlphaFoldDB" id="F5YC93"/>
<dbReference type="PANTHER" id="PTHR30307:SF0">
    <property type="entry name" value="S-ADENOSYLMETHIONINE:TRNA RIBOSYLTRANSFERASE-ISOMERASE"/>
    <property type="match status" value="1"/>
</dbReference>
<dbReference type="UniPathway" id="UPA00392"/>
<comment type="pathway">
    <text evidence="2 13">tRNA modification; tRNA-queuosine biosynthesis.</text>
</comment>
<dbReference type="InterPro" id="IPR003699">
    <property type="entry name" value="QueA"/>
</dbReference>
<dbReference type="HAMAP" id="MF_00113">
    <property type="entry name" value="QueA"/>
    <property type="match status" value="1"/>
</dbReference>
<keyword evidence="7 13" id="KW-0671">Queuosine biosynthesis</keyword>
<dbReference type="InterPro" id="IPR036100">
    <property type="entry name" value="QueA_sf"/>
</dbReference>
<evidence type="ECO:0000256" key="1">
    <source>
        <dbReference type="ARBA" id="ARBA00004496"/>
    </source>
</evidence>